<feature type="transmembrane region" description="Helical" evidence="1">
    <location>
        <begin position="143"/>
        <end position="165"/>
    </location>
</feature>
<sequence>MEKRVWVPFGALSKTAKIKRGISLSCEAGISLTSLIMAAVYGAKGDENNRLFTCLMTGLLLWVPVAAERVFRHRFSFSQHLAFILLLLGGALLGSVFYLFYKTSWFDCFMHVFAGYLLMIFLLMPLCRKLGEIEEGGLKDRRSALSSAFILFLCSLGTACFWELAEFVADVLFKQTAQGTASEEILQAIADKGYTGVAASWEAQKYVSVLDTDLDMLCHAVGSLVFCLHYLLHVFTKKDLGMGRLVRDIRADEMNTAAI</sequence>
<dbReference type="InterPro" id="IPR014509">
    <property type="entry name" value="YjdF-like"/>
</dbReference>
<reference evidence="2" key="2">
    <citation type="journal article" date="2021" name="PeerJ">
        <title>Extensive microbial diversity within the chicken gut microbiome revealed by metagenomics and culture.</title>
        <authorList>
            <person name="Gilroy R."/>
            <person name="Ravi A."/>
            <person name="Getino M."/>
            <person name="Pursley I."/>
            <person name="Horton D.L."/>
            <person name="Alikhan N.F."/>
            <person name="Baker D."/>
            <person name="Gharbi K."/>
            <person name="Hall N."/>
            <person name="Watson M."/>
            <person name="Adriaenssens E.M."/>
            <person name="Foster-Nyarko E."/>
            <person name="Jarju S."/>
            <person name="Secka A."/>
            <person name="Antonio M."/>
            <person name="Oren A."/>
            <person name="Chaudhuri R.R."/>
            <person name="La Ragione R."/>
            <person name="Hildebrand F."/>
            <person name="Pallen M.J."/>
        </authorList>
    </citation>
    <scope>NUCLEOTIDE SEQUENCE</scope>
    <source>
        <strain evidence="2">9366</strain>
    </source>
</reference>
<organism evidence="2 3">
    <name type="scientific">Candidatus Caccalectryoclostridium excrementigallinarum</name>
    <dbReference type="NCBI Taxonomy" id="2840710"/>
    <lineage>
        <taxon>Bacteria</taxon>
        <taxon>Bacillati</taxon>
        <taxon>Bacillota</taxon>
        <taxon>Clostridia</taxon>
        <taxon>Christensenellales</taxon>
        <taxon>Christensenellaceae</taxon>
        <taxon>Christensenellaceae incertae sedis</taxon>
        <taxon>Candidatus Caccalectryoclostridium</taxon>
    </lineage>
</organism>
<accession>A0A9D1SJE8</accession>
<comment type="caution">
    <text evidence="2">The sequence shown here is derived from an EMBL/GenBank/DDBJ whole genome shotgun (WGS) entry which is preliminary data.</text>
</comment>
<feature type="transmembrane region" description="Helical" evidence="1">
    <location>
        <begin position="49"/>
        <end position="68"/>
    </location>
</feature>
<dbReference type="AlphaFoldDB" id="A0A9D1SJE8"/>
<dbReference type="Proteomes" id="UP000824145">
    <property type="component" value="Unassembled WGS sequence"/>
</dbReference>
<keyword evidence="1" id="KW-0812">Transmembrane</keyword>
<evidence type="ECO:0000256" key="1">
    <source>
        <dbReference type="SAM" id="Phobius"/>
    </source>
</evidence>
<feature type="transmembrane region" description="Helical" evidence="1">
    <location>
        <begin position="113"/>
        <end position="131"/>
    </location>
</feature>
<feature type="transmembrane region" description="Helical" evidence="1">
    <location>
        <begin position="80"/>
        <end position="101"/>
    </location>
</feature>
<reference evidence="2" key="1">
    <citation type="submission" date="2020-10" db="EMBL/GenBank/DDBJ databases">
        <authorList>
            <person name="Gilroy R."/>
        </authorList>
    </citation>
    <scope>NUCLEOTIDE SEQUENCE</scope>
    <source>
        <strain evidence="2">9366</strain>
    </source>
</reference>
<dbReference type="Pfam" id="PF09997">
    <property type="entry name" value="DUF2238"/>
    <property type="match status" value="1"/>
</dbReference>
<keyword evidence="1" id="KW-1133">Transmembrane helix</keyword>
<evidence type="ECO:0000313" key="2">
    <source>
        <dbReference type="EMBL" id="HIU62674.1"/>
    </source>
</evidence>
<feature type="transmembrane region" description="Helical" evidence="1">
    <location>
        <begin position="21"/>
        <end position="43"/>
    </location>
</feature>
<proteinExistence type="predicted"/>
<evidence type="ECO:0008006" key="4">
    <source>
        <dbReference type="Google" id="ProtNLM"/>
    </source>
</evidence>
<gene>
    <name evidence="2" type="ORF">IAB07_02760</name>
</gene>
<evidence type="ECO:0000313" key="3">
    <source>
        <dbReference type="Proteomes" id="UP000824145"/>
    </source>
</evidence>
<feature type="transmembrane region" description="Helical" evidence="1">
    <location>
        <begin position="214"/>
        <end position="235"/>
    </location>
</feature>
<dbReference type="EMBL" id="DVNJ01000015">
    <property type="protein sequence ID" value="HIU62674.1"/>
    <property type="molecule type" value="Genomic_DNA"/>
</dbReference>
<keyword evidence="1" id="KW-0472">Membrane</keyword>
<protein>
    <recommendedName>
        <fullName evidence="4">Transmembrane protein</fullName>
    </recommendedName>
</protein>
<name>A0A9D1SJE8_9FIRM</name>